<evidence type="ECO:0000259" key="4">
    <source>
        <dbReference type="SMART" id="SM00661"/>
    </source>
</evidence>
<dbReference type="SMART" id="SM00661">
    <property type="entry name" value="RPOL9"/>
    <property type="match status" value="1"/>
</dbReference>
<organism evidence="5 6">
    <name type="scientific">Dictyostelium firmibasis</name>
    <dbReference type="NCBI Taxonomy" id="79012"/>
    <lineage>
        <taxon>Eukaryota</taxon>
        <taxon>Amoebozoa</taxon>
        <taxon>Evosea</taxon>
        <taxon>Eumycetozoa</taxon>
        <taxon>Dictyostelia</taxon>
        <taxon>Dictyosteliales</taxon>
        <taxon>Dictyosteliaceae</taxon>
        <taxon>Dictyostelium</taxon>
    </lineage>
</organism>
<name>A0AAN7YZK3_9MYCE</name>
<dbReference type="Proteomes" id="UP001344447">
    <property type="component" value="Unassembled WGS sequence"/>
</dbReference>
<feature type="binding site" evidence="2">
    <location>
        <position position="69"/>
    </location>
    <ligand>
        <name>Zn(2+)</name>
        <dbReference type="ChEBI" id="CHEBI:29105"/>
        <label>2</label>
    </ligand>
</feature>
<reference evidence="5 6" key="1">
    <citation type="submission" date="2023-11" db="EMBL/GenBank/DDBJ databases">
        <title>Dfirmibasis_genome.</title>
        <authorList>
            <person name="Edelbroek B."/>
            <person name="Kjellin J."/>
            <person name="Jerlstrom-Hultqvist J."/>
            <person name="Soderbom F."/>
        </authorList>
    </citation>
    <scope>NUCLEOTIDE SEQUENCE [LARGE SCALE GENOMIC DNA]</scope>
    <source>
        <strain evidence="5 6">TNS-C-14</strain>
    </source>
</reference>
<keyword evidence="2" id="KW-0862">Zinc</keyword>
<feature type="binding site" evidence="2">
    <location>
        <position position="97"/>
    </location>
    <ligand>
        <name>Zn(2+)</name>
        <dbReference type="ChEBI" id="CHEBI:29105"/>
        <label>2</label>
    </ligand>
</feature>
<evidence type="ECO:0000256" key="2">
    <source>
        <dbReference type="PIRSR" id="PIRSR005586-1"/>
    </source>
</evidence>
<dbReference type="PANTHER" id="PTHR11239">
    <property type="entry name" value="DNA-DIRECTED RNA POLYMERASE"/>
    <property type="match status" value="1"/>
</dbReference>
<dbReference type="GO" id="GO:0005666">
    <property type="term" value="C:RNA polymerase III complex"/>
    <property type="evidence" value="ECO:0007669"/>
    <property type="project" value="TreeGrafter"/>
</dbReference>
<feature type="binding site" evidence="2">
    <location>
        <position position="102"/>
    </location>
    <ligand>
        <name>Zn(2+)</name>
        <dbReference type="ChEBI" id="CHEBI:29105"/>
        <label>2</label>
    </ligand>
</feature>
<dbReference type="Gene3D" id="2.20.25.10">
    <property type="match status" value="1"/>
</dbReference>
<comment type="similarity">
    <text evidence="1">Belongs to the archaeal rpoM/eukaryotic RPA12/RPB9/RPC11 RNA polymerase family.</text>
</comment>
<evidence type="ECO:0000313" key="5">
    <source>
        <dbReference type="EMBL" id="KAK5578510.1"/>
    </source>
</evidence>
<dbReference type="GO" id="GO:0006386">
    <property type="term" value="P:termination of RNA polymerase III transcription"/>
    <property type="evidence" value="ECO:0007669"/>
    <property type="project" value="TreeGrafter"/>
</dbReference>
<feature type="binding site" evidence="2">
    <location>
        <position position="72"/>
    </location>
    <ligand>
        <name>Zn(2+)</name>
        <dbReference type="ChEBI" id="CHEBI:29105"/>
        <label>2</label>
    </ligand>
</feature>
<dbReference type="EMBL" id="JAVFKY010000003">
    <property type="protein sequence ID" value="KAK5578510.1"/>
    <property type="molecule type" value="Genomic_DNA"/>
</dbReference>
<keyword evidence="3" id="KW-0863">Zinc-finger</keyword>
<dbReference type="GO" id="GO:0008270">
    <property type="term" value="F:zinc ion binding"/>
    <property type="evidence" value="ECO:0007669"/>
    <property type="project" value="UniProtKB-KW"/>
</dbReference>
<dbReference type="AlphaFoldDB" id="A0AAN7YZK3"/>
<evidence type="ECO:0000256" key="3">
    <source>
        <dbReference type="PIRSR" id="PIRSR005586-2"/>
    </source>
</evidence>
<dbReference type="Pfam" id="PF02150">
    <property type="entry name" value="Zn_ribbon_RPB9"/>
    <property type="match status" value="1"/>
</dbReference>
<keyword evidence="1" id="KW-0804">Transcription</keyword>
<feature type="binding site" evidence="2">
    <location>
        <position position="4"/>
    </location>
    <ligand>
        <name>Zn(2+)</name>
        <dbReference type="ChEBI" id="CHEBI:29105"/>
        <label>1</label>
    </ligand>
</feature>
<feature type="domain" description="DNA-directed RNA polymerase II subunit RPB9-like zinc ribbon" evidence="4">
    <location>
        <begin position="2"/>
        <end position="53"/>
    </location>
</feature>
<dbReference type="InterPro" id="IPR012164">
    <property type="entry name" value="Rpa12/Rpb9/Rpc10/TFS"/>
</dbReference>
<dbReference type="PANTHER" id="PTHR11239:SF12">
    <property type="entry name" value="DNA-DIRECTED RNA POLYMERASE III SUBUNIT RPC10"/>
    <property type="match status" value="1"/>
</dbReference>
<accession>A0AAN7YZK3</accession>
<keyword evidence="1" id="KW-0240">DNA-directed RNA polymerase</keyword>
<feature type="zinc finger region" description="C4-type" evidence="3">
    <location>
        <begin position="4"/>
        <end position="27"/>
    </location>
</feature>
<dbReference type="PIRSF" id="PIRSF005586">
    <property type="entry name" value="RNApol_RpoM"/>
    <property type="match status" value="1"/>
</dbReference>
<keyword evidence="6" id="KW-1185">Reference proteome</keyword>
<gene>
    <name evidence="5" type="ORF">RB653_008182</name>
</gene>
<comment type="function">
    <text evidence="1">DNA-dependent RNA polymerase catalyzes the transcription of DNA into RNA using the four ribonucleoside triphosphates as substrates.</text>
</comment>
<feature type="binding site" evidence="2">
    <location>
        <position position="27"/>
    </location>
    <ligand>
        <name>Zn(2+)</name>
        <dbReference type="ChEBI" id="CHEBI:29105"/>
        <label>1</label>
    </ligand>
</feature>
<keyword evidence="1" id="KW-0539">Nucleus</keyword>
<feature type="binding site" evidence="2">
    <location>
        <position position="7"/>
    </location>
    <ligand>
        <name>Zn(2+)</name>
        <dbReference type="ChEBI" id="CHEBI:29105"/>
        <label>1</label>
    </ligand>
</feature>
<proteinExistence type="inferred from homology"/>
<dbReference type="InterPro" id="IPR001529">
    <property type="entry name" value="Zn_ribbon_RPB9"/>
</dbReference>
<comment type="caution">
    <text evidence="5">The sequence shown here is derived from an EMBL/GenBank/DDBJ whole genome shotgun (WGS) entry which is preliminary data.</text>
</comment>
<dbReference type="SUPFAM" id="SSF57783">
    <property type="entry name" value="Zinc beta-ribbon"/>
    <property type="match status" value="1"/>
</dbReference>
<protein>
    <recommendedName>
        <fullName evidence="1">DNA-directed RNA polymerase subunit</fullName>
    </recommendedName>
</protein>
<keyword evidence="2" id="KW-0479">Metal-binding</keyword>
<sequence>MLFCPLCANMLLIDPDLQATRYFCQTCPYIFHIKNKVVTKVPLQRKIIDSDVFGGEEAWKAADVVEVECQVCRYRKVSLIEIQVDPIGQPKTSYYRCKNPGCENQWQKKNI</sequence>
<evidence type="ECO:0000256" key="1">
    <source>
        <dbReference type="PIRNR" id="PIRNR005586"/>
    </source>
</evidence>
<comment type="subcellular location">
    <subcellularLocation>
        <location evidence="1">Nucleus</location>
    </subcellularLocation>
</comment>
<feature type="binding site" evidence="2">
    <location>
        <position position="24"/>
    </location>
    <ligand>
        <name>Zn(2+)</name>
        <dbReference type="ChEBI" id="CHEBI:29105"/>
        <label>1</label>
    </ligand>
</feature>
<evidence type="ECO:0000313" key="6">
    <source>
        <dbReference type="Proteomes" id="UP001344447"/>
    </source>
</evidence>
<dbReference type="GO" id="GO:0003899">
    <property type="term" value="F:DNA-directed RNA polymerase activity"/>
    <property type="evidence" value="ECO:0007669"/>
    <property type="project" value="InterPro"/>
</dbReference>